<keyword evidence="3 6" id="KW-0067">ATP-binding</keyword>
<dbReference type="Gramene" id="rna8985">
    <property type="protein sequence ID" value="RHN73196.1"/>
    <property type="gene ID" value="gene8985"/>
</dbReference>
<feature type="region of interest" description="Disordered" evidence="9">
    <location>
        <begin position="702"/>
        <end position="770"/>
    </location>
</feature>
<comment type="similarity">
    <text evidence="5">Belongs to the TRAFAC class myosin-kinesin ATPase superfamily. Kinesin family. KIN-13 subfamily.</text>
</comment>
<dbReference type="SUPFAM" id="SSF52540">
    <property type="entry name" value="P-loop containing nucleoside triphosphate hydrolases"/>
    <property type="match status" value="1"/>
</dbReference>
<dbReference type="PANTHER" id="PTHR47971">
    <property type="entry name" value="KINESIN-RELATED PROTEIN 6"/>
    <property type="match status" value="1"/>
</dbReference>
<protein>
    <recommendedName>
        <fullName evidence="7">Kinesin-like protein</fullName>
    </recommendedName>
</protein>
<feature type="compositionally biased region" description="Basic and acidic residues" evidence="9">
    <location>
        <begin position="736"/>
        <end position="753"/>
    </location>
</feature>
<dbReference type="GO" id="GO:0005524">
    <property type="term" value="F:ATP binding"/>
    <property type="evidence" value="ECO:0007669"/>
    <property type="project" value="UniProtKB-UniRule"/>
</dbReference>
<dbReference type="AlphaFoldDB" id="A0A072V5Z7"/>
<dbReference type="CDD" id="cd01367">
    <property type="entry name" value="KISc_KIF2_like"/>
    <property type="match status" value="1"/>
</dbReference>
<dbReference type="EnsemblPlants" id="KEH37252">
    <property type="protein sequence ID" value="KEH37252"/>
    <property type="gene ID" value="MTR_2g436650"/>
</dbReference>
<dbReference type="FunFam" id="3.40.850.10:FF:000012">
    <property type="entry name" value="Kinesin-like protein"/>
    <property type="match status" value="1"/>
</dbReference>
<gene>
    <name evidence="13" type="primary">25488123</name>
    <name evidence="11" type="ordered locus">MTR_2g436650</name>
    <name evidence="12" type="ORF">MtrunA17_Chr2g0295881</name>
</gene>
<dbReference type="GO" id="GO:0003777">
    <property type="term" value="F:microtubule motor activity"/>
    <property type="evidence" value="ECO:0000318"/>
    <property type="project" value="GO_Central"/>
</dbReference>
<dbReference type="GO" id="GO:0007018">
    <property type="term" value="P:microtubule-based movement"/>
    <property type="evidence" value="ECO:0007669"/>
    <property type="project" value="InterPro"/>
</dbReference>
<feature type="compositionally biased region" description="Polar residues" evidence="9">
    <location>
        <begin position="548"/>
        <end position="562"/>
    </location>
</feature>
<feature type="region of interest" description="Disordered" evidence="9">
    <location>
        <begin position="1"/>
        <end position="24"/>
    </location>
</feature>
<evidence type="ECO:0000256" key="6">
    <source>
        <dbReference type="PROSITE-ProRule" id="PRU00283"/>
    </source>
</evidence>
<reference evidence="11 14" key="2">
    <citation type="journal article" date="2014" name="BMC Genomics">
        <title>An improved genome release (version Mt4.0) for the model legume Medicago truncatula.</title>
        <authorList>
            <person name="Tang H."/>
            <person name="Krishnakumar V."/>
            <person name="Bidwell S."/>
            <person name="Rosen B."/>
            <person name="Chan A."/>
            <person name="Zhou S."/>
            <person name="Gentzbittel L."/>
            <person name="Childs K.L."/>
            <person name="Yandell M."/>
            <person name="Gundlach H."/>
            <person name="Mayer K.F."/>
            <person name="Schwartz D.C."/>
            <person name="Town C.D."/>
        </authorList>
    </citation>
    <scope>GENOME REANNOTATION</scope>
    <source>
        <strain evidence="11">A17</strain>
        <strain evidence="13 14">cv. Jemalong A17</strain>
    </source>
</reference>
<dbReference type="EMBL" id="CM001218">
    <property type="protein sequence ID" value="KEH37252.1"/>
    <property type="molecule type" value="Genomic_DNA"/>
</dbReference>
<feature type="coiled-coil region" evidence="8">
    <location>
        <begin position="795"/>
        <end position="826"/>
    </location>
</feature>
<keyword evidence="1 7" id="KW-0493">Microtubule</keyword>
<proteinExistence type="inferred from homology"/>
<evidence type="ECO:0000256" key="4">
    <source>
        <dbReference type="ARBA" id="ARBA00023175"/>
    </source>
</evidence>
<feature type="compositionally biased region" description="Polar residues" evidence="9">
    <location>
        <begin position="703"/>
        <end position="718"/>
    </location>
</feature>
<reference evidence="13" key="3">
    <citation type="submission" date="2015-04" db="UniProtKB">
        <authorList>
            <consortium name="EnsemblPlants"/>
        </authorList>
    </citation>
    <scope>IDENTIFICATION</scope>
    <source>
        <strain evidence="13">cv. Jemalong A17</strain>
    </source>
</reference>
<keyword evidence="8" id="KW-0175">Coiled coil</keyword>
<feature type="domain" description="Kinesin motor" evidence="10">
    <location>
        <begin position="197"/>
        <end position="533"/>
    </location>
</feature>
<dbReference type="Gene3D" id="3.40.850.10">
    <property type="entry name" value="Kinesin motor domain"/>
    <property type="match status" value="1"/>
</dbReference>
<feature type="region of interest" description="Disordered" evidence="9">
    <location>
        <begin position="635"/>
        <end position="684"/>
    </location>
</feature>
<dbReference type="Pfam" id="PF00225">
    <property type="entry name" value="Kinesin"/>
    <property type="match status" value="1"/>
</dbReference>
<keyword evidence="4 6" id="KW-0505">Motor protein</keyword>
<dbReference type="InterPro" id="IPR019821">
    <property type="entry name" value="Kinesin_motor_CS"/>
</dbReference>
<evidence type="ECO:0000313" key="13">
    <source>
        <dbReference type="EnsemblPlants" id="KEH37252"/>
    </source>
</evidence>
<dbReference type="ExpressionAtlas" id="A0A072V5Z7">
    <property type="expression patterns" value="differential"/>
</dbReference>
<dbReference type="PRINTS" id="PR00380">
    <property type="entry name" value="KINESINHEAVY"/>
</dbReference>
<dbReference type="InterPro" id="IPR036961">
    <property type="entry name" value="Kinesin_motor_dom_sf"/>
</dbReference>
<dbReference type="InterPro" id="IPR027417">
    <property type="entry name" value="P-loop_NTPase"/>
</dbReference>
<evidence type="ECO:0000256" key="8">
    <source>
        <dbReference type="SAM" id="Coils"/>
    </source>
</evidence>
<dbReference type="PROSITE" id="PS00411">
    <property type="entry name" value="KINESIN_MOTOR_1"/>
    <property type="match status" value="1"/>
</dbReference>
<keyword evidence="12" id="KW-0378">Hydrolase</keyword>
<keyword evidence="14" id="KW-1185">Reference proteome</keyword>
<dbReference type="HOGENOM" id="CLU_001485_19_0_1"/>
<dbReference type="EMBL" id="PSQE01000002">
    <property type="protein sequence ID" value="RHN73196.1"/>
    <property type="molecule type" value="Genomic_DNA"/>
</dbReference>
<evidence type="ECO:0000256" key="2">
    <source>
        <dbReference type="ARBA" id="ARBA00022741"/>
    </source>
</evidence>
<organism evidence="11 14">
    <name type="scientific">Medicago truncatula</name>
    <name type="common">Barrel medic</name>
    <name type="synonym">Medicago tribuloides</name>
    <dbReference type="NCBI Taxonomy" id="3880"/>
    <lineage>
        <taxon>Eukaryota</taxon>
        <taxon>Viridiplantae</taxon>
        <taxon>Streptophyta</taxon>
        <taxon>Embryophyta</taxon>
        <taxon>Tracheophyta</taxon>
        <taxon>Spermatophyta</taxon>
        <taxon>Magnoliopsida</taxon>
        <taxon>eudicotyledons</taxon>
        <taxon>Gunneridae</taxon>
        <taxon>Pentapetalae</taxon>
        <taxon>rosids</taxon>
        <taxon>fabids</taxon>
        <taxon>Fabales</taxon>
        <taxon>Fabaceae</taxon>
        <taxon>Papilionoideae</taxon>
        <taxon>50 kb inversion clade</taxon>
        <taxon>NPAAA clade</taxon>
        <taxon>Hologalegina</taxon>
        <taxon>IRL clade</taxon>
        <taxon>Trifolieae</taxon>
        <taxon>Medicago</taxon>
    </lineage>
</organism>
<evidence type="ECO:0000313" key="11">
    <source>
        <dbReference type="EMBL" id="KEH37252.1"/>
    </source>
</evidence>
<name>A0A072V5Z7_MEDTR</name>
<dbReference type="GO" id="GO:1903338">
    <property type="term" value="P:regulation of cell wall organization or biogenesis"/>
    <property type="evidence" value="ECO:0007669"/>
    <property type="project" value="UniProtKB-ARBA"/>
</dbReference>
<feature type="compositionally biased region" description="Polar residues" evidence="9">
    <location>
        <begin position="635"/>
        <end position="651"/>
    </location>
</feature>
<feature type="compositionally biased region" description="Basic and acidic residues" evidence="9">
    <location>
        <begin position="667"/>
        <end position="684"/>
    </location>
</feature>
<dbReference type="GO" id="GO:0016787">
    <property type="term" value="F:hydrolase activity"/>
    <property type="evidence" value="ECO:0007669"/>
    <property type="project" value="UniProtKB-KW"/>
</dbReference>
<keyword evidence="2 6" id="KW-0547">Nucleotide-binding</keyword>
<dbReference type="Proteomes" id="UP000002051">
    <property type="component" value="Chromosome 2"/>
</dbReference>
<dbReference type="InterPro" id="IPR001752">
    <property type="entry name" value="Kinesin_motor_dom"/>
</dbReference>
<feature type="binding site" evidence="6">
    <location>
        <begin position="287"/>
        <end position="294"/>
    </location>
    <ligand>
        <name>ATP</name>
        <dbReference type="ChEBI" id="CHEBI:30616"/>
    </ligand>
</feature>
<accession>A0A072V5Z7</accession>
<dbReference type="GO" id="GO:0005874">
    <property type="term" value="C:microtubule"/>
    <property type="evidence" value="ECO:0000318"/>
    <property type="project" value="GO_Central"/>
</dbReference>
<dbReference type="Proteomes" id="UP000265566">
    <property type="component" value="Chromosome 2"/>
</dbReference>
<dbReference type="KEGG" id="mtr:25488123"/>
<evidence type="ECO:0000256" key="1">
    <source>
        <dbReference type="ARBA" id="ARBA00022701"/>
    </source>
</evidence>
<dbReference type="SMART" id="SM00129">
    <property type="entry name" value="KISc"/>
    <property type="match status" value="1"/>
</dbReference>
<evidence type="ECO:0000313" key="12">
    <source>
        <dbReference type="EMBL" id="RHN73196.1"/>
    </source>
</evidence>
<dbReference type="PROSITE" id="PS50067">
    <property type="entry name" value="KINESIN_MOTOR_2"/>
    <property type="match status" value="1"/>
</dbReference>
<evidence type="ECO:0000259" key="10">
    <source>
        <dbReference type="PROSITE" id="PS50067"/>
    </source>
</evidence>
<dbReference type="GO" id="GO:0007019">
    <property type="term" value="P:microtubule depolymerization"/>
    <property type="evidence" value="ECO:0000318"/>
    <property type="project" value="GO_Central"/>
</dbReference>
<evidence type="ECO:0000256" key="3">
    <source>
        <dbReference type="ARBA" id="ARBA00022840"/>
    </source>
</evidence>
<sequence>MPPQGNAAAAVYDQPAGGSLQSASTDAGDAVMARWLQSAGLQHLGSPLASSGVDHRLFPNLLMQGYGAQSAEEKQRLFKLMRNLNFNAESGSELYTPNTQTLGGGSASDGFYSPEFRGDFGAGLLDLHAMDDTELLSEHMISESFEQSPIIPGDTRVFEDDFYPINSKLEKEAEVDASISLPMNEKENSTRENNVAKIKVVVRKRPLNKKELTKKEDDVVTVSDTAYLTVHEPKLKVDLTAYVDKHEFCFDAVLDEHVTNDEVYRATVEPIIPTIFERTKATCFAYGQTGSGKTYTMQPLPLRAAEDLVRQLHQPVYRSQRYKLWLSYFEIYGGKLFDLLSDRRKLCMREDGRQQVCIVGLQEFEVLDVQVVKEFIEKGNASRSTGSTGANEESSRSHAILQLVVKKHNEVKEGKRNSNTDANDARSGKVVGKISFIDLAGSERGADTTDNDRQTRIEGAEINKSLLALKECIRALDNDQIHIPFRGSKLTEVLRDSFVGNSKTVMISCISPGAGSCEHTLNTLRYADRVKSLSKSGNPRKDAIPNCVPQTNKDVSSTSTLPASVGAEDFIDQRQEKPMDMGRKPLEKEKTMYSSAAIADKQLPSISSNYLSNGREEKGITYPSMERERFEMKNSYNDNSSQKINSYPQNGTDEKVQKVSPPRRKGSKDEKSERPANWMKRDTVEEKGLTYASVEREKFEMKNSYNDSSSPKMNSYARNDTDEKVQKVSPPRRKGFKDEKSERPANLMKRDTNASDLSTTSSRQQQTTVNHNTVTSGSRLYDAESAPDVNINAVLEEEEALIAAHRKEIEDTMEIVREEMKLLAEVDQPGSRIDNYVAQLSFVLSRKAASLVGLQARLARFQHRLKEQEILSRKRVPR</sequence>
<evidence type="ECO:0000256" key="7">
    <source>
        <dbReference type="RuleBase" id="RU000394"/>
    </source>
</evidence>
<reference evidence="11 14" key="1">
    <citation type="journal article" date="2011" name="Nature">
        <title>The Medicago genome provides insight into the evolution of rhizobial symbioses.</title>
        <authorList>
            <person name="Young N.D."/>
            <person name="Debelle F."/>
            <person name="Oldroyd G.E."/>
            <person name="Geurts R."/>
            <person name="Cannon S.B."/>
            <person name="Udvardi M.K."/>
            <person name="Benedito V.A."/>
            <person name="Mayer K.F."/>
            <person name="Gouzy J."/>
            <person name="Schoof H."/>
            <person name="Van de Peer Y."/>
            <person name="Proost S."/>
            <person name="Cook D.R."/>
            <person name="Meyers B.C."/>
            <person name="Spannagl M."/>
            <person name="Cheung F."/>
            <person name="De Mita S."/>
            <person name="Krishnakumar V."/>
            <person name="Gundlach H."/>
            <person name="Zhou S."/>
            <person name="Mudge J."/>
            <person name="Bharti A.K."/>
            <person name="Murray J.D."/>
            <person name="Naoumkina M.A."/>
            <person name="Rosen B."/>
            <person name="Silverstein K.A."/>
            <person name="Tang H."/>
            <person name="Rombauts S."/>
            <person name="Zhao P.X."/>
            <person name="Zhou P."/>
            <person name="Barbe V."/>
            <person name="Bardou P."/>
            <person name="Bechner M."/>
            <person name="Bellec A."/>
            <person name="Berger A."/>
            <person name="Berges H."/>
            <person name="Bidwell S."/>
            <person name="Bisseling T."/>
            <person name="Choisne N."/>
            <person name="Couloux A."/>
            <person name="Denny R."/>
            <person name="Deshpande S."/>
            <person name="Dai X."/>
            <person name="Doyle J.J."/>
            <person name="Dudez A.M."/>
            <person name="Farmer A.D."/>
            <person name="Fouteau S."/>
            <person name="Franken C."/>
            <person name="Gibelin C."/>
            <person name="Gish J."/>
            <person name="Goldstein S."/>
            <person name="Gonzalez A.J."/>
            <person name="Green P.J."/>
            <person name="Hallab A."/>
            <person name="Hartog M."/>
            <person name="Hua A."/>
            <person name="Humphray S.J."/>
            <person name="Jeong D.H."/>
            <person name="Jing Y."/>
            <person name="Jocker A."/>
            <person name="Kenton S.M."/>
            <person name="Kim D.J."/>
            <person name="Klee K."/>
            <person name="Lai H."/>
            <person name="Lang C."/>
            <person name="Lin S."/>
            <person name="Macmil S.L."/>
            <person name="Magdelenat G."/>
            <person name="Matthews L."/>
            <person name="McCorrison J."/>
            <person name="Monaghan E.L."/>
            <person name="Mun J.H."/>
            <person name="Najar F.Z."/>
            <person name="Nicholson C."/>
            <person name="Noirot C."/>
            <person name="O'Bleness M."/>
            <person name="Paule C.R."/>
            <person name="Poulain J."/>
            <person name="Prion F."/>
            <person name="Qin B."/>
            <person name="Qu C."/>
            <person name="Retzel E.F."/>
            <person name="Riddle C."/>
            <person name="Sallet E."/>
            <person name="Samain S."/>
            <person name="Samson N."/>
            <person name="Sanders I."/>
            <person name="Saurat O."/>
            <person name="Scarpelli C."/>
            <person name="Schiex T."/>
            <person name="Segurens B."/>
            <person name="Severin A.J."/>
            <person name="Sherrier D.J."/>
            <person name="Shi R."/>
            <person name="Sims S."/>
            <person name="Singer S.R."/>
            <person name="Sinharoy S."/>
            <person name="Sterck L."/>
            <person name="Viollet A."/>
            <person name="Wang B.B."/>
            <person name="Wang K."/>
            <person name="Wang M."/>
            <person name="Wang X."/>
            <person name="Warfsmann J."/>
            <person name="Weissenbach J."/>
            <person name="White D.D."/>
            <person name="White J.D."/>
            <person name="Wiley G.B."/>
            <person name="Wincker P."/>
            <person name="Xing Y."/>
            <person name="Yang L."/>
            <person name="Yao Z."/>
            <person name="Ying F."/>
            <person name="Zhai J."/>
            <person name="Zhou L."/>
            <person name="Zuber A."/>
            <person name="Denarie J."/>
            <person name="Dixon R.A."/>
            <person name="May G.D."/>
            <person name="Schwartz D.C."/>
            <person name="Rogers J."/>
            <person name="Quetier F."/>
            <person name="Town C.D."/>
            <person name="Roe B.A."/>
        </authorList>
    </citation>
    <scope>NUCLEOTIDE SEQUENCE [LARGE SCALE GENOMIC DNA]</scope>
    <source>
        <strain evidence="11">A17</strain>
        <strain evidence="13 14">cv. Jemalong A17</strain>
    </source>
</reference>
<dbReference type="PANTHER" id="PTHR47971:SF1">
    <property type="entry name" value="KINESIN-LIKE PROTEIN"/>
    <property type="match status" value="1"/>
</dbReference>
<dbReference type="GO" id="GO:0008017">
    <property type="term" value="F:microtubule binding"/>
    <property type="evidence" value="ECO:0007669"/>
    <property type="project" value="InterPro"/>
</dbReference>
<dbReference type="InterPro" id="IPR027640">
    <property type="entry name" value="Kinesin-like_fam"/>
</dbReference>
<evidence type="ECO:0000313" key="14">
    <source>
        <dbReference type="Proteomes" id="UP000002051"/>
    </source>
</evidence>
<feature type="region of interest" description="Disordered" evidence="9">
    <location>
        <begin position="534"/>
        <end position="599"/>
    </location>
</feature>
<feature type="compositionally biased region" description="Basic and acidic residues" evidence="9">
    <location>
        <begin position="571"/>
        <end position="591"/>
    </location>
</feature>
<feature type="compositionally biased region" description="Low complexity" evidence="9">
    <location>
        <begin position="758"/>
        <end position="770"/>
    </location>
</feature>
<evidence type="ECO:0000256" key="9">
    <source>
        <dbReference type="SAM" id="MobiDB-lite"/>
    </source>
</evidence>
<reference evidence="12" key="4">
    <citation type="journal article" date="2018" name="Nat. Plants">
        <title>Whole-genome landscape of Medicago truncatula symbiotic genes.</title>
        <authorList>
            <person name="Pecrix Y."/>
            <person name="Gamas P."/>
            <person name="Carrere S."/>
        </authorList>
    </citation>
    <scope>NUCLEOTIDE SEQUENCE</scope>
    <source>
        <tissue evidence="12">Leaves</tissue>
    </source>
</reference>
<dbReference type="OrthoDB" id="3176171at2759"/>
<dbReference type="STRING" id="3880.A0A072V5Z7"/>
<evidence type="ECO:0000256" key="5">
    <source>
        <dbReference type="ARBA" id="ARBA00061030"/>
    </source>
</evidence>